<dbReference type="Proteomes" id="UP000315295">
    <property type="component" value="Unassembled WGS sequence"/>
</dbReference>
<evidence type="ECO:0000313" key="2">
    <source>
        <dbReference type="EMBL" id="TQE10158.1"/>
    </source>
</evidence>
<accession>A0A540NGJ0</accession>
<feature type="region of interest" description="Disordered" evidence="1">
    <location>
        <begin position="53"/>
        <end position="80"/>
    </location>
</feature>
<sequence length="98" mass="11508">MKTWCLKLFQKRSNPWAKQHLKSRSAKPCLSSKKKLCHLQTKTTMSLLNLQQPEEVGRPQMDQAYPSSDTSQRREERMVNPRLKLQQAKPMHSGTWIM</sequence>
<organism evidence="2 3">
    <name type="scientific">Malus baccata</name>
    <name type="common">Siberian crab apple</name>
    <name type="synonym">Pyrus baccata</name>
    <dbReference type="NCBI Taxonomy" id="106549"/>
    <lineage>
        <taxon>Eukaryota</taxon>
        <taxon>Viridiplantae</taxon>
        <taxon>Streptophyta</taxon>
        <taxon>Embryophyta</taxon>
        <taxon>Tracheophyta</taxon>
        <taxon>Spermatophyta</taxon>
        <taxon>Magnoliopsida</taxon>
        <taxon>eudicotyledons</taxon>
        <taxon>Gunneridae</taxon>
        <taxon>Pentapetalae</taxon>
        <taxon>rosids</taxon>
        <taxon>fabids</taxon>
        <taxon>Rosales</taxon>
        <taxon>Rosaceae</taxon>
        <taxon>Amygdaloideae</taxon>
        <taxon>Maleae</taxon>
        <taxon>Malus</taxon>
    </lineage>
</organism>
<evidence type="ECO:0000313" key="3">
    <source>
        <dbReference type="Proteomes" id="UP000315295"/>
    </source>
</evidence>
<name>A0A540NGJ0_MALBA</name>
<reference evidence="2 3" key="1">
    <citation type="journal article" date="2019" name="G3 (Bethesda)">
        <title>Sequencing of a Wild Apple (Malus baccata) Genome Unravels the Differences Between Cultivated and Wild Apple Species Regarding Disease Resistance and Cold Tolerance.</title>
        <authorList>
            <person name="Chen X."/>
        </authorList>
    </citation>
    <scope>NUCLEOTIDE SEQUENCE [LARGE SCALE GENOMIC DNA]</scope>
    <source>
        <strain evidence="3">cv. Shandingzi</strain>
        <tissue evidence="2">Leaves</tissue>
    </source>
</reference>
<protein>
    <submittedName>
        <fullName evidence="2">Uncharacterized protein</fullName>
    </submittedName>
</protein>
<dbReference type="AlphaFoldDB" id="A0A540NGJ0"/>
<keyword evidence="3" id="KW-1185">Reference proteome</keyword>
<comment type="caution">
    <text evidence="2">The sequence shown here is derived from an EMBL/GenBank/DDBJ whole genome shotgun (WGS) entry which is preliminary data.</text>
</comment>
<gene>
    <name evidence="2" type="ORF">C1H46_004214</name>
</gene>
<evidence type="ECO:0000256" key="1">
    <source>
        <dbReference type="SAM" id="MobiDB-lite"/>
    </source>
</evidence>
<proteinExistence type="predicted"/>
<dbReference type="EMBL" id="VIEB01000046">
    <property type="protein sequence ID" value="TQE10158.1"/>
    <property type="molecule type" value="Genomic_DNA"/>
</dbReference>